<evidence type="ECO:0000313" key="3">
    <source>
        <dbReference type="Proteomes" id="UP000054097"/>
    </source>
</evidence>
<keyword evidence="3" id="KW-1185">Reference proteome</keyword>
<dbReference type="HOGENOM" id="CLU_1190501_0_0_1"/>
<evidence type="ECO:0000256" key="1">
    <source>
        <dbReference type="SAM" id="MobiDB-lite"/>
    </source>
</evidence>
<feature type="region of interest" description="Disordered" evidence="1">
    <location>
        <begin position="1"/>
        <end position="33"/>
    </location>
</feature>
<feature type="compositionally biased region" description="Basic and acidic residues" evidence="1">
    <location>
        <begin position="144"/>
        <end position="156"/>
    </location>
</feature>
<reference evidence="2 3" key="1">
    <citation type="submission" date="2014-04" db="EMBL/GenBank/DDBJ databases">
        <authorList>
            <consortium name="DOE Joint Genome Institute"/>
            <person name="Kuo A."/>
            <person name="Zuccaro A."/>
            <person name="Kohler A."/>
            <person name="Nagy L.G."/>
            <person name="Floudas D."/>
            <person name="Copeland A."/>
            <person name="Barry K.W."/>
            <person name="Cichocki N."/>
            <person name="Veneault-Fourrey C."/>
            <person name="LaButti K."/>
            <person name="Lindquist E.A."/>
            <person name="Lipzen A."/>
            <person name="Lundell T."/>
            <person name="Morin E."/>
            <person name="Murat C."/>
            <person name="Sun H."/>
            <person name="Tunlid A."/>
            <person name="Henrissat B."/>
            <person name="Grigoriev I.V."/>
            <person name="Hibbett D.S."/>
            <person name="Martin F."/>
            <person name="Nordberg H.P."/>
            <person name="Cantor M.N."/>
            <person name="Hua S.X."/>
        </authorList>
    </citation>
    <scope>NUCLEOTIDE SEQUENCE [LARGE SCALE GENOMIC DNA]</scope>
    <source>
        <strain evidence="2 3">MAFF 305830</strain>
    </source>
</reference>
<dbReference type="Proteomes" id="UP000054097">
    <property type="component" value="Unassembled WGS sequence"/>
</dbReference>
<feature type="region of interest" description="Disordered" evidence="1">
    <location>
        <begin position="135"/>
        <end position="165"/>
    </location>
</feature>
<dbReference type="OrthoDB" id="10268097at2759"/>
<sequence>MSKQVSSNVSKSVPSKQDAMSSPESEPRYYANPSLLEERCQQLEEIPFVLVEGEPRSESSKKRIQRLELEIREATKMKRWPKIELESTILRGPLLGGWPKFNPEQDEEKSDTECPLFDTEAEWFEWQQMIEKKRAQRLQGSSRMTEDTSKSTETVRKAVGRKSAGLPSTSFQVLQDYAEEKENEAHLHDPNVATESQWHEDSVVHALQSTQVDGDAPYMSNLCMNHKHHPHNL</sequence>
<evidence type="ECO:0000313" key="2">
    <source>
        <dbReference type="EMBL" id="KIM34293.1"/>
    </source>
</evidence>
<accession>A0A0C2X8A0</accession>
<protein>
    <submittedName>
        <fullName evidence="2">Uncharacterized protein</fullName>
    </submittedName>
</protein>
<proteinExistence type="predicted"/>
<reference evidence="3" key="2">
    <citation type="submission" date="2015-01" db="EMBL/GenBank/DDBJ databases">
        <title>Evolutionary Origins and Diversification of the Mycorrhizal Mutualists.</title>
        <authorList>
            <consortium name="DOE Joint Genome Institute"/>
            <consortium name="Mycorrhizal Genomics Consortium"/>
            <person name="Kohler A."/>
            <person name="Kuo A."/>
            <person name="Nagy L.G."/>
            <person name="Floudas D."/>
            <person name="Copeland A."/>
            <person name="Barry K.W."/>
            <person name="Cichocki N."/>
            <person name="Veneault-Fourrey C."/>
            <person name="LaButti K."/>
            <person name="Lindquist E.A."/>
            <person name="Lipzen A."/>
            <person name="Lundell T."/>
            <person name="Morin E."/>
            <person name="Murat C."/>
            <person name="Riley R."/>
            <person name="Ohm R."/>
            <person name="Sun H."/>
            <person name="Tunlid A."/>
            <person name="Henrissat B."/>
            <person name="Grigoriev I.V."/>
            <person name="Hibbett D.S."/>
            <person name="Martin F."/>
        </authorList>
    </citation>
    <scope>NUCLEOTIDE SEQUENCE [LARGE SCALE GENOMIC DNA]</scope>
    <source>
        <strain evidence="3">MAFF 305830</strain>
    </source>
</reference>
<name>A0A0C2X8A0_SERVB</name>
<dbReference type="AlphaFoldDB" id="A0A0C2X8A0"/>
<gene>
    <name evidence="2" type="ORF">M408DRAFT_93547</name>
</gene>
<organism evidence="2 3">
    <name type="scientific">Serendipita vermifera MAFF 305830</name>
    <dbReference type="NCBI Taxonomy" id="933852"/>
    <lineage>
        <taxon>Eukaryota</taxon>
        <taxon>Fungi</taxon>
        <taxon>Dikarya</taxon>
        <taxon>Basidiomycota</taxon>
        <taxon>Agaricomycotina</taxon>
        <taxon>Agaricomycetes</taxon>
        <taxon>Sebacinales</taxon>
        <taxon>Serendipitaceae</taxon>
        <taxon>Serendipita</taxon>
    </lineage>
</organism>
<dbReference type="EMBL" id="KN824277">
    <property type="protein sequence ID" value="KIM34293.1"/>
    <property type="molecule type" value="Genomic_DNA"/>
</dbReference>
<feature type="compositionally biased region" description="Low complexity" evidence="1">
    <location>
        <begin position="1"/>
        <end position="16"/>
    </location>
</feature>